<comment type="caution">
    <text evidence="1">The sequence shown here is derived from an EMBL/GenBank/DDBJ whole genome shotgun (WGS) entry which is preliminary data.</text>
</comment>
<dbReference type="RefSeq" id="WP_043917144.1">
    <property type="nucleotide sequence ID" value="NZ_FZPF01000005.1"/>
</dbReference>
<dbReference type="OrthoDB" id="7594887at2"/>
<reference evidence="1 2" key="1">
    <citation type="submission" date="2015-02" db="EMBL/GenBank/DDBJ databases">
        <title>Genome Sequence of Jannaschia aquimarina DSM28248, a member of the Roseobacter clade.</title>
        <authorList>
            <person name="Voget S."/>
            <person name="Daniel R."/>
        </authorList>
    </citation>
    <scope>NUCLEOTIDE SEQUENCE [LARGE SCALE GENOMIC DNA]</scope>
    <source>
        <strain evidence="1 2">GSW-M26</strain>
    </source>
</reference>
<dbReference type="Proteomes" id="UP000032232">
    <property type="component" value="Unassembled WGS sequence"/>
</dbReference>
<evidence type="ECO:0000313" key="1">
    <source>
        <dbReference type="EMBL" id="KIT17919.1"/>
    </source>
</evidence>
<sequence>MGTWGVHSFENDDAADFIARLEAEKVHPPVVNAEFVGEALEGVFAVPPSDLGAGQAATAVAAAEVIAAALGHPREGEAEDPFELSTSFKFYDDYVGMAVAALSRIRRDESELAELWADTDEAGDWHASLADLEARLRNAAAEHELPLDFVPPDEGGKTETQILRDEVDQIYEDIMTETERLADKNAGDPSVEVLRHLIRKMHLVHKDISNMRYFVTDSLDELTARIDRLEGTAK</sequence>
<dbReference type="InterPro" id="IPR025355">
    <property type="entry name" value="DUF4259"/>
</dbReference>
<dbReference type="EMBL" id="JYFE01000008">
    <property type="protein sequence ID" value="KIT17919.1"/>
    <property type="molecule type" value="Genomic_DNA"/>
</dbReference>
<evidence type="ECO:0000313" key="2">
    <source>
        <dbReference type="Proteomes" id="UP000032232"/>
    </source>
</evidence>
<evidence type="ECO:0008006" key="3">
    <source>
        <dbReference type="Google" id="ProtNLM"/>
    </source>
</evidence>
<dbReference type="Pfam" id="PF14078">
    <property type="entry name" value="DUF4259"/>
    <property type="match status" value="1"/>
</dbReference>
<keyword evidence="2" id="KW-1185">Reference proteome</keyword>
<accession>A0A0D1EK23</accession>
<dbReference type="AlphaFoldDB" id="A0A0D1EK23"/>
<proteinExistence type="predicted"/>
<dbReference type="PATRIC" id="fig|935700.4.peg.300"/>
<protein>
    <recommendedName>
        <fullName evidence="3">DUF4259 domain-containing protein</fullName>
    </recommendedName>
</protein>
<organism evidence="1 2">
    <name type="scientific">Jannaschia aquimarina</name>
    <dbReference type="NCBI Taxonomy" id="935700"/>
    <lineage>
        <taxon>Bacteria</taxon>
        <taxon>Pseudomonadati</taxon>
        <taxon>Pseudomonadota</taxon>
        <taxon>Alphaproteobacteria</taxon>
        <taxon>Rhodobacterales</taxon>
        <taxon>Roseobacteraceae</taxon>
        <taxon>Jannaschia</taxon>
    </lineage>
</organism>
<name>A0A0D1EK23_9RHOB</name>
<gene>
    <name evidence="1" type="ORF">jaqu_02750</name>
</gene>
<dbReference type="STRING" id="935700.jaqu_02750"/>